<proteinExistence type="predicted"/>
<feature type="compositionally biased region" description="Basic and acidic residues" evidence="1">
    <location>
        <begin position="1"/>
        <end position="35"/>
    </location>
</feature>
<evidence type="ECO:0000256" key="1">
    <source>
        <dbReference type="SAM" id="MobiDB-lite"/>
    </source>
</evidence>
<accession>A0A557WX18</accession>
<dbReference type="EMBL" id="VMQU01000204">
    <property type="protein sequence ID" value="TVS77803.1"/>
    <property type="molecule type" value="Genomic_DNA"/>
</dbReference>
<dbReference type="RefSeq" id="WP_144956959.1">
    <property type="nucleotide sequence ID" value="NZ_VMQU01000204.1"/>
</dbReference>
<feature type="region of interest" description="Disordered" evidence="1">
    <location>
        <begin position="1"/>
        <end position="44"/>
    </location>
</feature>
<sequence length="139" mass="15573">MSSASPRREQIKLDEPDTWPRELRSAAQEAARHPDCQTTFTVDLRPPHDLSNRIMSVLSERGIIVYQCARLLDSEIDDVQTHGLRAASEELLADKLARAQREGLLTAAQVQLIQTTGALMDSDHRAARTNEIWALLRSS</sequence>
<organism evidence="2 3">
    <name type="scientific">Mycobacterium helveticum</name>
    <dbReference type="NCBI Taxonomy" id="2592811"/>
    <lineage>
        <taxon>Bacteria</taxon>
        <taxon>Bacillati</taxon>
        <taxon>Actinomycetota</taxon>
        <taxon>Actinomycetes</taxon>
        <taxon>Mycobacteriales</taxon>
        <taxon>Mycobacteriaceae</taxon>
        <taxon>Mycobacterium</taxon>
    </lineage>
</organism>
<protein>
    <submittedName>
        <fullName evidence="2">Uncharacterized protein</fullName>
    </submittedName>
</protein>
<name>A0A557WX18_9MYCO</name>
<keyword evidence="3" id="KW-1185">Reference proteome</keyword>
<reference evidence="2 3" key="1">
    <citation type="submission" date="2019-07" db="EMBL/GenBank/DDBJ databases">
        <title>New Mycobacterium species.</title>
        <authorList>
            <person name="Tortoli E."/>
            <person name="Ghielmetti G."/>
            <person name="Friedel U."/>
            <person name="Trovato A."/>
        </authorList>
    </citation>
    <scope>NUCLEOTIDE SEQUENCE [LARGE SCALE GENOMIC DNA]</scope>
    <source>
        <strain evidence="2 3">16-83</strain>
    </source>
</reference>
<comment type="caution">
    <text evidence="2">The sequence shown here is derived from an EMBL/GenBank/DDBJ whole genome shotgun (WGS) entry which is preliminary data.</text>
</comment>
<evidence type="ECO:0000313" key="2">
    <source>
        <dbReference type="EMBL" id="TVS77803.1"/>
    </source>
</evidence>
<evidence type="ECO:0000313" key="3">
    <source>
        <dbReference type="Proteomes" id="UP000320513"/>
    </source>
</evidence>
<dbReference type="Proteomes" id="UP000320513">
    <property type="component" value="Unassembled WGS sequence"/>
</dbReference>
<dbReference type="AlphaFoldDB" id="A0A557WX18"/>
<gene>
    <name evidence="2" type="ORF">FPZ47_26220</name>
</gene>